<gene>
    <name evidence="4" type="ORF">F0P94_09520</name>
</gene>
<dbReference type="Proteomes" id="UP000326570">
    <property type="component" value="Unassembled WGS sequence"/>
</dbReference>
<reference evidence="4 5" key="1">
    <citation type="submission" date="2019-09" db="EMBL/GenBank/DDBJ databases">
        <title>Genome sequence of Adhaeribacter sp. M2.</title>
        <authorList>
            <person name="Srinivasan S."/>
        </authorList>
    </citation>
    <scope>NUCLEOTIDE SEQUENCE [LARGE SCALE GENOMIC DNA]</scope>
    <source>
        <strain evidence="4 5">M2</strain>
    </source>
</reference>
<protein>
    <submittedName>
        <fullName evidence="4">ABC transporter substrate-binding protein</fullName>
    </submittedName>
</protein>
<evidence type="ECO:0000259" key="3">
    <source>
        <dbReference type="Pfam" id="PF13458"/>
    </source>
</evidence>
<keyword evidence="2" id="KW-0732">Signal</keyword>
<evidence type="ECO:0000313" key="4">
    <source>
        <dbReference type="EMBL" id="KAA9339018.1"/>
    </source>
</evidence>
<accession>A0A5N1IY30</accession>
<dbReference type="AlphaFoldDB" id="A0A5N1IY30"/>
<evidence type="ECO:0000256" key="1">
    <source>
        <dbReference type="ARBA" id="ARBA00010062"/>
    </source>
</evidence>
<evidence type="ECO:0000313" key="5">
    <source>
        <dbReference type="Proteomes" id="UP000326570"/>
    </source>
</evidence>
<dbReference type="InterPro" id="IPR028082">
    <property type="entry name" value="Peripla_BP_I"/>
</dbReference>
<sequence>MHEIKIGVLLCRSTLYPTISADIFTGIKAGLKQFGLGNAKVIMENVGFGGVEDEVYAKAEKLVLQEEVQLLIAFLDHFAAVKLDSLVNNSGCLLLVLDPGGNVPVESQAAANRFTLSLQAALGSRISGKMAAGNNNPKSIFATSFYEGGYLGCYAFVRGLEKSGGSVCYNDVIPFRFENYNPQLIRQAIEQQQPFSVLAQFSAEAGGIFLKEFAALEAHQKTRLFVSPFLLEESWLATQPFLFENIEGCTVWSEELDLPENKLFLETMQQAGKKGNIFSLLGWEAGQFCSRVTEINGDAGNWQPEALEKLSRLTFNSPRGPLTPHPESHYFISPMYRAKVVAASQTNTCKLEVLGEVENIGQEWQEFLADLPESTFSRWTNTYLCL</sequence>
<dbReference type="InterPro" id="IPR028081">
    <property type="entry name" value="Leu-bd"/>
</dbReference>
<proteinExistence type="inferred from homology"/>
<dbReference type="SUPFAM" id="SSF53822">
    <property type="entry name" value="Periplasmic binding protein-like I"/>
    <property type="match status" value="1"/>
</dbReference>
<dbReference type="Pfam" id="PF13458">
    <property type="entry name" value="Peripla_BP_6"/>
    <property type="match status" value="1"/>
</dbReference>
<dbReference type="EMBL" id="VTWT01000004">
    <property type="protein sequence ID" value="KAA9339018.1"/>
    <property type="molecule type" value="Genomic_DNA"/>
</dbReference>
<name>A0A5N1IY30_9BACT</name>
<dbReference type="Gene3D" id="3.40.50.2300">
    <property type="match status" value="2"/>
</dbReference>
<feature type="domain" description="Leucine-binding protein" evidence="3">
    <location>
        <begin position="3"/>
        <end position="342"/>
    </location>
</feature>
<dbReference type="RefSeq" id="WP_150903652.1">
    <property type="nucleotide sequence ID" value="NZ_VTWT01000004.1"/>
</dbReference>
<comment type="caution">
    <text evidence="4">The sequence shown here is derived from an EMBL/GenBank/DDBJ whole genome shotgun (WGS) entry which is preliminary data.</text>
</comment>
<comment type="similarity">
    <text evidence="1">Belongs to the leucine-binding protein family.</text>
</comment>
<organism evidence="4 5">
    <name type="scientific">Adhaeribacter soli</name>
    <dbReference type="NCBI Taxonomy" id="2607655"/>
    <lineage>
        <taxon>Bacteria</taxon>
        <taxon>Pseudomonadati</taxon>
        <taxon>Bacteroidota</taxon>
        <taxon>Cytophagia</taxon>
        <taxon>Cytophagales</taxon>
        <taxon>Hymenobacteraceae</taxon>
        <taxon>Adhaeribacter</taxon>
    </lineage>
</organism>
<keyword evidence="5" id="KW-1185">Reference proteome</keyword>
<evidence type="ECO:0000256" key="2">
    <source>
        <dbReference type="ARBA" id="ARBA00022729"/>
    </source>
</evidence>